<accession>A0ABP0UXR3</accession>
<name>A0ABP0UXR3_9BRYO</name>
<dbReference type="Proteomes" id="UP001497512">
    <property type="component" value="Chromosome 7"/>
</dbReference>
<keyword evidence="1" id="KW-0812">Transmembrane</keyword>
<proteinExistence type="predicted"/>
<evidence type="ECO:0000313" key="3">
    <source>
        <dbReference type="Proteomes" id="UP001497512"/>
    </source>
</evidence>
<protein>
    <submittedName>
        <fullName evidence="2">Uncharacterized protein</fullName>
    </submittedName>
</protein>
<keyword evidence="3" id="KW-1185">Reference proteome</keyword>
<gene>
    <name evidence="2" type="ORF">CSSPTR1EN2_LOCUS20998</name>
</gene>
<evidence type="ECO:0000313" key="2">
    <source>
        <dbReference type="EMBL" id="CAK9231919.1"/>
    </source>
</evidence>
<keyword evidence="1" id="KW-0472">Membrane</keyword>
<reference evidence="2" key="1">
    <citation type="submission" date="2024-02" db="EMBL/GenBank/DDBJ databases">
        <authorList>
            <consortium name="ELIXIR-Norway"/>
            <consortium name="Elixir Norway"/>
        </authorList>
    </citation>
    <scope>NUCLEOTIDE SEQUENCE</scope>
</reference>
<feature type="transmembrane region" description="Helical" evidence="1">
    <location>
        <begin position="104"/>
        <end position="123"/>
    </location>
</feature>
<evidence type="ECO:0000256" key="1">
    <source>
        <dbReference type="SAM" id="Phobius"/>
    </source>
</evidence>
<feature type="transmembrane region" description="Helical" evidence="1">
    <location>
        <begin position="66"/>
        <end position="84"/>
    </location>
</feature>
<dbReference type="EMBL" id="OZ019899">
    <property type="protein sequence ID" value="CAK9231919.1"/>
    <property type="molecule type" value="Genomic_DNA"/>
</dbReference>
<sequence>MAPTGLSSQQPPRLPIIIIRPLLLVVPVGKQQQAALIQSSRSDDGMAAPAASEPEMAVDVTTICRATYCLWTLGLILLTNRYMVQGSYDQNRSSSGIWSSFVDFRGHWLLILLGIALLAMMGAV</sequence>
<keyword evidence="1" id="KW-1133">Transmembrane helix</keyword>
<organism evidence="2 3">
    <name type="scientific">Sphagnum troendelagicum</name>
    <dbReference type="NCBI Taxonomy" id="128251"/>
    <lineage>
        <taxon>Eukaryota</taxon>
        <taxon>Viridiplantae</taxon>
        <taxon>Streptophyta</taxon>
        <taxon>Embryophyta</taxon>
        <taxon>Bryophyta</taxon>
        <taxon>Sphagnophytina</taxon>
        <taxon>Sphagnopsida</taxon>
        <taxon>Sphagnales</taxon>
        <taxon>Sphagnaceae</taxon>
        <taxon>Sphagnum</taxon>
    </lineage>
</organism>